<sequence length="61" mass="7812">MYILGFWIREKHLFFIFLTIFYNIMYSLFLYRLYICLRVFIYILFYIHSVPYYTDRSCIRV</sequence>
<accession>A0A232EZ55</accession>
<reference evidence="2 3" key="1">
    <citation type="journal article" date="2017" name="Curr. Biol.">
        <title>The Evolution of Venom by Co-option of Single-Copy Genes.</title>
        <authorList>
            <person name="Martinson E.O."/>
            <person name="Mrinalini"/>
            <person name="Kelkar Y.D."/>
            <person name="Chang C.H."/>
            <person name="Werren J.H."/>
        </authorList>
    </citation>
    <scope>NUCLEOTIDE SEQUENCE [LARGE SCALE GENOMIC DNA]</scope>
    <source>
        <strain evidence="2 3">Alberta</strain>
        <tissue evidence="2">Whole body</tissue>
    </source>
</reference>
<keyword evidence="3" id="KW-1185">Reference proteome</keyword>
<keyword evidence="1" id="KW-0472">Membrane</keyword>
<evidence type="ECO:0000313" key="2">
    <source>
        <dbReference type="EMBL" id="OXU23567.1"/>
    </source>
</evidence>
<dbReference type="AlphaFoldDB" id="A0A232EZ55"/>
<proteinExistence type="predicted"/>
<evidence type="ECO:0000313" key="3">
    <source>
        <dbReference type="Proteomes" id="UP000215335"/>
    </source>
</evidence>
<comment type="caution">
    <text evidence="2">The sequence shown here is derived from an EMBL/GenBank/DDBJ whole genome shotgun (WGS) entry which is preliminary data.</text>
</comment>
<keyword evidence="1" id="KW-1133">Transmembrane helix</keyword>
<protein>
    <submittedName>
        <fullName evidence="2">Uncharacterized protein</fullName>
    </submittedName>
</protein>
<gene>
    <name evidence="2" type="ORF">TSAR_006172</name>
</gene>
<name>A0A232EZ55_9HYME</name>
<keyword evidence="1" id="KW-0812">Transmembrane</keyword>
<dbReference type="EMBL" id="NNAY01001569">
    <property type="protein sequence ID" value="OXU23567.1"/>
    <property type="molecule type" value="Genomic_DNA"/>
</dbReference>
<feature type="transmembrane region" description="Helical" evidence="1">
    <location>
        <begin position="12"/>
        <end position="31"/>
    </location>
</feature>
<dbReference type="Proteomes" id="UP000215335">
    <property type="component" value="Unassembled WGS sequence"/>
</dbReference>
<evidence type="ECO:0000256" key="1">
    <source>
        <dbReference type="SAM" id="Phobius"/>
    </source>
</evidence>
<organism evidence="2 3">
    <name type="scientific">Trichomalopsis sarcophagae</name>
    <dbReference type="NCBI Taxonomy" id="543379"/>
    <lineage>
        <taxon>Eukaryota</taxon>
        <taxon>Metazoa</taxon>
        <taxon>Ecdysozoa</taxon>
        <taxon>Arthropoda</taxon>
        <taxon>Hexapoda</taxon>
        <taxon>Insecta</taxon>
        <taxon>Pterygota</taxon>
        <taxon>Neoptera</taxon>
        <taxon>Endopterygota</taxon>
        <taxon>Hymenoptera</taxon>
        <taxon>Apocrita</taxon>
        <taxon>Proctotrupomorpha</taxon>
        <taxon>Chalcidoidea</taxon>
        <taxon>Pteromalidae</taxon>
        <taxon>Pteromalinae</taxon>
        <taxon>Trichomalopsis</taxon>
    </lineage>
</organism>